<sequence>MANADREERPERPAESDGTAHLFRALGKQLKVLREAAGLSQKELGAAVHCGEDLVSAMERGVRTPQPDFLERADALLNANGVLKAAVDEVKEALTKVRTRHPDWFRDYARVEAEAVAIHQYSNQAVPGLLQTEVYARAVFTQRRPLLDEATIEKRVADRLARQQVFERWPLPTFSYVLEEAVLQRPIGGPSAHAEQLKHLSKVSCMRNVELQVMPTSAEQHPNLDGPLTLLTPRGRKEVAYTEVQGNARLITDPEEVRVVSERYGIMRAQALTPRESLTLIEKMLGEL</sequence>
<accession>A0ABS6TM55</accession>
<dbReference type="InterPro" id="IPR043917">
    <property type="entry name" value="DUF5753"/>
</dbReference>
<keyword evidence="3" id="KW-1185">Reference proteome</keyword>
<dbReference type="InterPro" id="IPR001387">
    <property type="entry name" value="Cro/C1-type_HTH"/>
</dbReference>
<dbReference type="EMBL" id="JAHUVW010000001">
    <property type="protein sequence ID" value="MBV7669347.1"/>
    <property type="molecule type" value="Genomic_DNA"/>
</dbReference>
<evidence type="ECO:0000259" key="1">
    <source>
        <dbReference type="PROSITE" id="PS50943"/>
    </source>
</evidence>
<dbReference type="Proteomes" id="UP000735541">
    <property type="component" value="Unassembled WGS sequence"/>
</dbReference>
<gene>
    <name evidence="2" type="ORF">STHAL_07600</name>
</gene>
<organism evidence="2 3">
    <name type="scientific">Streptomyces halstedii</name>
    <dbReference type="NCBI Taxonomy" id="1944"/>
    <lineage>
        <taxon>Bacteria</taxon>
        <taxon>Bacillati</taxon>
        <taxon>Actinomycetota</taxon>
        <taxon>Actinomycetes</taxon>
        <taxon>Kitasatosporales</taxon>
        <taxon>Streptomycetaceae</taxon>
        <taxon>Streptomyces</taxon>
    </lineage>
</organism>
<dbReference type="Pfam" id="PF19054">
    <property type="entry name" value="DUF5753"/>
    <property type="match status" value="1"/>
</dbReference>
<name>A0ABS6TM55_STRHA</name>
<dbReference type="InterPro" id="IPR010982">
    <property type="entry name" value="Lambda_DNA-bd_dom_sf"/>
</dbReference>
<protein>
    <submittedName>
        <fullName evidence="2">Helix-turn-helix domain-containing protein</fullName>
    </submittedName>
</protein>
<dbReference type="RefSeq" id="WP_228867752.1">
    <property type="nucleotide sequence ID" value="NZ_JAHUVW010000001.1"/>
</dbReference>
<feature type="domain" description="HTH cro/C1-type" evidence="1">
    <location>
        <begin position="30"/>
        <end position="72"/>
    </location>
</feature>
<dbReference type="SUPFAM" id="SSF47413">
    <property type="entry name" value="lambda repressor-like DNA-binding domains"/>
    <property type="match status" value="1"/>
</dbReference>
<dbReference type="CDD" id="cd00093">
    <property type="entry name" value="HTH_XRE"/>
    <property type="match status" value="1"/>
</dbReference>
<comment type="caution">
    <text evidence="2">The sequence shown here is derived from an EMBL/GenBank/DDBJ whole genome shotgun (WGS) entry which is preliminary data.</text>
</comment>
<dbReference type="PROSITE" id="PS50943">
    <property type="entry name" value="HTH_CROC1"/>
    <property type="match status" value="1"/>
</dbReference>
<dbReference type="SMART" id="SM00530">
    <property type="entry name" value="HTH_XRE"/>
    <property type="match status" value="1"/>
</dbReference>
<proteinExistence type="predicted"/>
<dbReference type="Pfam" id="PF13560">
    <property type="entry name" value="HTH_31"/>
    <property type="match status" value="1"/>
</dbReference>
<evidence type="ECO:0000313" key="3">
    <source>
        <dbReference type="Proteomes" id="UP000735541"/>
    </source>
</evidence>
<reference evidence="2 3" key="1">
    <citation type="submission" date="2021-07" db="EMBL/GenBank/DDBJ databases">
        <title>Sequencing Streptomyces halstedii LGO-A4 genome an citrus endophytic actinomycete.</title>
        <authorList>
            <person name="Samborskyy M."/>
            <person name="Scott N."/>
            <person name="Deglau R."/>
            <person name="Dickens S."/>
            <person name="Oliveira L.G."/>
        </authorList>
    </citation>
    <scope>NUCLEOTIDE SEQUENCE [LARGE SCALE GENOMIC DNA]</scope>
    <source>
        <strain evidence="2 3">LGO-A4</strain>
    </source>
</reference>
<evidence type="ECO:0000313" key="2">
    <source>
        <dbReference type="EMBL" id="MBV7669347.1"/>
    </source>
</evidence>
<dbReference type="Gene3D" id="1.10.260.40">
    <property type="entry name" value="lambda repressor-like DNA-binding domains"/>
    <property type="match status" value="1"/>
</dbReference>